<evidence type="ECO:0000313" key="4">
    <source>
        <dbReference type="Proteomes" id="UP000054698"/>
    </source>
</evidence>
<sequence length="96" mass="10948">MITVFATLTAKAGRESEVKEALLALVKPTRQESGCIEYHFYQGQDNPCEFVCFEKWESRAHLDQHRQANHLRACLAKIEIWLGKPVTMIISDKISA</sequence>
<dbReference type="InterPro" id="IPR011008">
    <property type="entry name" value="Dimeric_a/b-barrel"/>
</dbReference>
<dbReference type="RefSeq" id="WP_058446218.1">
    <property type="nucleotide sequence ID" value="NZ_CAAAHT010000007.1"/>
</dbReference>
<dbReference type="InterPro" id="IPR007138">
    <property type="entry name" value="ABM_dom"/>
</dbReference>
<protein>
    <submittedName>
        <fullName evidence="3">Monooxygenase ycnE</fullName>
    </submittedName>
    <submittedName>
        <fullName evidence="2">Putative monooxygenase</fullName>
        <ecNumber evidence="2 3">1.-.-.-</ecNumber>
    </submittedName>
</protein>
<keyword evidence="2" id="KW-0503">Monooxygenase</keyword>
<dbReference type="Proteomes" id="UP000054698">
    <property type="component" value="Unassembled WGS sequence"/>
</dbReference>
<accession>A0A0W0TN68</accession>
<dbReference type="STRING" id="453.Lfee_1939"/>
<organism evidence="2 4">
    <name type="scientific">Legionella feeleii</name>
    <dbReference type="NCBI Taxonomy" id="453"/>
    <lineage>
        <taxon>Bacteria</taxon>
        <taxon>Pseudomonadati</taxon>
        <taxon>Pseudomonadota</taxon>
        <taxon>Gammaproteobacteria</taxon>
        <taxon>Legionellales</taxon>
        <taxon>Legionellaceae</taxon>
        <taxon>Legionella</taxon>
    </lineage>
</organism>
<dbReference type="PROSITE" id="PS51725">
    <property type="entry name" value="ABM"/>
    <property type="match status" value="1"/>
</dbReference>
<dbReference type="Gene3D" id="3.30.70.100">
    <property type="match status" value="1"/>
</dbReference>
<evidence type="ECO:0000313" key="2">
    <source>
        <dbReference type="EMBL" id="KTC97027.1"/>
    </source>
</evidence>
<dbReference type="OrthoDB" id="9812192at2"/>
<evidence type="ECO:0000313" key="5">
    <source>
        <dbReference type="Proteomes" id="UP000251942"/>
    </source>
</evidence>
<dbReference type="PANTHER" id="PTHR33336:SF3">
    <property type="entry name" value="ABM DOMAIN-CONTAINING PROTEIN"/>
    <property type="match status" value="1"/>
</dbReference>
<dbReference type="Proteomes" id="UP000251942">
    <property type="component" value="Unassembled WGS sequence"/>
</dbReference>
<dbReference type="Pfam" id="PF03992">
    <property type="entry name" value="ABM"/>
    <property type="match status" value="1"/>
</dbReference>
<evidence type="ECO:0000313" key="3">
    <source>
        <dbReference type="EMBL" id="SPX61637.1"/>
    </source>
</evidence>
<gene>
    <name evidence="3" type="primary">ycnE</name>
    <name evidence="2" type="ORF">Lfee_1939</name>
    <name evidence="3" type="ORF">NCTC12022_02380</name>
</gene>
<dbReference type="GO" id="GO:0004497">
    <property type="term" value="F:monooxygenase activity"/>
    <property type="evidence" value="ECO:0007669"/>
    <property type="project" value="UniProtKB-KW"/>
</dbReference>
<dbReference type="PATRIC" id="fig|453.4.peg.2123"/>
<dbReference type="PANTHER" id="PTHR33336">
    <property type="entry name" value="QUINOL MONOOXYGENASE YGIN-RELATED"/>
    <property type="match status" value="1"/>
</dbReference>
<dbReference type="SUPFAM" id="SSF54909">
    <property type="entry name" value="Dimeric alpha+beta barrel"/>
    <property type="match status" value="1"/>
</dbReference>
<keyword evidence="4" id="KW-1185">Reference proteome</keyword>
<keyword evidence="2" id="KW-0560">Oxidoreductase</keyword>
<dbReference type="AlphaFoldDB" id="A0A0W0TN68"/>
<feature type="domain" description="ABM" evidence="1">
    <location>
        <begin position="2"/>
        <end position="90"/>
    </location>
</feature>
<dbReference type="EMBL" id="LNYB01000080">
    <property type="protein sequence ID" value="KTC97027.1"/>
    <property type="molecule type" value="Genomic_DNA"/>
</dbReference>
<name>A0A0W0TN68_9GAMM</name>
<dbReference type="EC" id="1.-.-.-" evidence="2 3"/>
<proteinExistence type="predicted"/>
<dbReference type="EMBL" id="UASS01000022">
    <property type="protein sequence ID" value="SPX61637.1"/>
    <property type="molecule type" value="Genomic_DNA"/>
</dbReference>
<dbReference type="InterPro" id="IPR013087">
    <property type="entry name" value="Znf_C2H2_type"/>
</dbReference>
<reference evidence="3 5" key="2">
    <citation type="submission" date="2018-06" db="EMBL/GenBank/DDBJ databases">
        <authorList>
            <consortium name="Pathogen Informatics"/>
            <person name="Doyle S."/>
        </authorList>
    </citation>
    <scope>NUCLEOTIDE SEQUENCE [LARGE SCALE GENOMIC DNA]</scope>
    <source>
        <strain evidence="3 5">NCTC12022</strain>
    </source>
</reference>
<dbReference type="InterPro" id="IPR050744">
    <property type="entry name" value="AI-2_Isomerase_LsrG"/>
</dbReference>
<dbReference type="PROSITE" id="PS00028">
    <property type="entry name" value="ZINC_FINGER_C2H2_1"/>
    <property type="match status" value="1"/>
</dbReference>
<reference evidence="2 4" key="1">
    <citation type="submission" date="2015-11" db="EMBL/GenBank/DDBJ databases">
        <title>Genomic analysis of 38 Legionella species identifies large and diverse effector repertoires.</title>
        <authorList>
            <person name="Burstein D."/>
            <person name="Amaro F."/>
            <person name="Zusman T."/>
            <person name="Lifshitz Z."/>
            <person name="Cohen O."/>
            <person name="Gilbert J.A."/>
            <person name="Pupko T."/>
            <person name="Shuman H.A."/>
            <person name="Segal G."/>
        </authorList>
    </citation>
    <scope>NUCLEOTIDE SEQUENCE [LARGE SCALE GENOMIC DNA]</scope>
    <source>
        <strain evidence="2 4">WO-44C</strain>
    </source>
</reference>
<evidence type="ECO:0000259" key="1">
    <source>
        <dbReference type="PROSITE" id="PS51725"/>
    </source>
</evidence>